<evidence type="ECO:0000313" key="2">
    <source>
        <dbReference type="EMBL" id="CAH1394811.1"/>
    </source>
</evidence>
<feature type="compositionally biased region" description="Basic and acidic residues" evidence="1">
    <location>
        <begin position="35"/>
        <end position="70"/>
    </location>
</feature>
<evidence type="ECO:0000313" key="3">
    <source>
        <dbReference type="Proteomes" id="UP001152798"/>
    </source>
</evidence>
<feature type="compositionally biased region" description="Basic and acidic residues" evidence="1">
    <location>
        <begin position="1"/>
        <end position="10"/>
    </location>
</feature>
<protein>
    <submittedName>
        <fullName evidence="2">Uncharacterized protein</fullName>
    </submittedName>
</protein>
<sequence>MNRDISEGGRSRLTGPESGGPPPPKANSPGGGQGSKEDSRGREDQTDKRLNFPRREGERGERLNRAGKREIEEWGERGATLAGRPALYYAVSYRSVVRLLVYSCE</sequence>
<dbReference type="Proteomes" id="UP001152798">
    <property type="component" value="Chromosome 3"/>
</dbReference>
<dbReference type="EMBL" id="OV725079">
    <property type="protein sequence ID" value="CAH1394811.1"/>
    <property type="molecule type" value="Genomic_DNA"/>
</dbReference>
<gene>
    <name evidence="2" type="ORF">NEZAVI_LOCUS5216</name>
</gene>
<evidence type="ECO:0000256" key="1">
    <source>
        <dbReference type="SAM" id="MobiDB-lite"/>
    </source>
</evidence>
<organism evidence="2 3">
    <name type="scientific">Nezara viridula</name>
    <name type="common">Southern green stink bug</name>
    <name type="synonym">Cimex viridulus</name>
    <dbReference type="NCBI Taxonomy" id="85310"/>
    <lineage>
        <taxon>Eukaryota</taxon>
        <taxon>Metazoa</taxon>
        <taxon>Ecdysozoa</taxon>
        <taxon>Arthropoda</taxon>
        <taxon>Hexapoda</taxon>
        <taxon>Insecta</taxon>
        <taxon>Pterygota</taxon>
        <taxon>Neoptera</taxon>
        <taxon>Paraneoptera</taxon>
        <taxon>Hemiptera</taxon>
        <taxon>Heteroptera</taxon>
        <taxon>Panheteroptera</taxon>
        <taxon>Pentatomomorpha</taxon>
        <taxon>Pentatomoidea</taxon>
        <taxon>Pentatomidae</taxon>
        <taxon>Pentatominae</taxon>
        <taxon>Nezara</taxon>
    </lineage>
</organism>
<name>A0A9P0EAW0_NEZVI</name>
<accession>A0A9P0EAW0</accession>
<proteinExistence type="predicted"/>
<reference evidence="2" key="1">
    <citation type="submission" date="2022-01" db="EMBL/GenBank/DDBJ databases">
        <authorList>
            <person name="King R."/>
        </authorList>
    </citation>
    <scope>NUCLEOTIDE SEQUENCE</scope>
</reference>
<keyword evidence="3" id="KW-1185">Reference proteome</keyword>
<feature type="region of interest" description="Disordered" evidence="1">
    <location>
        <begin position="1"/>
        <end position="70"/>
    </location>
</feature>
<dbReference type="AlphaFoldDB" id="A0A9P0EAW0"/>